<dbReference type="Gene3D" id="1.10.260.40">
    <property type="entry name" value="lambda repressor-like DNA-binding domains"/>
    <property type="match status" value="1"/>
</dbReference>
<dbReference type="PANTHER" id="PTHR30146:SF109">
    <property type="entry name" value="HTH-TYPE TRANSCRIPTIONAL REGULATOR GALS"/>
    <property type="match status" value="1"/>
</dbReference>
<dbReference type="PROSITE" id="PS50932">
    <property type="entry name" value="HTH_LACI_2"/>
    <property type="match status" value="1"/>
</dbReference>
<evidence type="ECO:0000313" key="6">
    <source>
        <dbReference type="Proteomes" id="UP000265750"/>
    </source>
</evidence>
<proteinExistence type="predicted"/>
<dbReference type="Gene3D" id="3.40.50.2300">
    <property type="match status" value="2"/>
</dbReference>
<dbReference type="InterPro" id="IPR028082">
    <property type="entry name" value="Peripla_BP_I"/>
</dbReference>
<sequence length="381" mass="40780">MRRSIELPRRSAESACDRSARSRKTFFRKNVLRERARVRKPVVSIKDVASLAGVSIGTVSNVLTGKRAVKAELQVRVRGAVAELGYEPDRSASRLRGGRGRVVAVMVPDLTNPFFASLVAALEAAVRGDGYDIIVGTSNGGPAEEAARLATLLAWRPGGLVVVPCDDAFASAAVIRRSGVPFVVADRVADGIDADQVTVDNRAAGAASAEHVLGLGHRDVVVAASTMALRNIRERYAGIEGAFLSRGLPAPRHIEVGLDLETATDRLDAFVRDECRTSAFIALTNFGTLGVLSTLRRRGLRVPDDVSVIGFDDYAWMRAVSPPLSAVRQPVEAMGQAAWARLRARIDGADGPFERVRLECEFVPRASTAAFGKPLGCERAA</sequence>
<dbReference type="Pfam" id="PF00356">
    <property type="entry name" value="LacI"/>
    <property type="match status" value="1"/>
</dbReference>
<evidence type="ECO:0000259" key="4">
    <source>
        <dbReference type="PROSITE" id="PS50932"/>
    </source>
</evidence>
<dbReference type="Proteomes" id="UP000265750">
    <property type="component" value="Unassembled WGS sequence"/>
</dbReference>
<dbReference type="EMBL" id="QYRN01000007">
    <property type="protein sequence ID" value="RIX99668.1"/>
    <property type="molecule type" value="Genomic_DNA"/>
</dbReference>
<gene>
    <name evidence="5" type="ORF">D3218_14480</name>
</gene>
<dbReference type="SUPFAM" id="SSF53822">
    <property type="entry name" value="Periplasmic binding protein-like I"/>
    <property type="match status" value="1"/>
</dbReference>
<dbReference type="CDD" id="cd01392">
    <property type="entry name" value="HTH_LacI"/>
    <property type="match status" value="1"/>
</dbReference>
<accession>A0A3A1WR96</accession>
<dbReference type="GO" id="GO:0003700">
    <property type="term" value="F:DNA-binding transcription factor activity"/>
    <property type="evidence" value="ECO:0007669"/>
    <property type="project" value="TreeGrafter"/>
</dbReference>
<keyword evidence="3" id="KW-0804">Transcription</keyword>
<reference evidence="6" key="1">
    <citation type="submission" date="2018-09" db="EMBL/GenBank/DDBJ databases">
        <authorList>
            <person name="Tuo L."/>
        </authorList>
    </citation>
    <scope>NUCLEOTIDE SEQUENCE [LARGE SCALE GENOMIC DNA]</scope>
    <source>
        <strain evidence="6">M2BS4Y-1</strain>
    </source>
</reference>
<dbReference type="SUPFAM" id="SSF47413">
    <property type="entry name" value="lambda repressor-like DNA-binding domains"/>
    <property type="match status" value="1"/>
</dbReference>
<dbReference type="Pfam" id="PF13377">
    <property type="entry name" value="Peripla_BP_3"/>
    <property type="match status" value="1"/>
</dbReference>
<evidence type="ECO:0000256" key="2">
    <source>
        <dbReference type="ARBA" id="ARBA00023125"/>
    </source>
</evidence>
<dbReference type="GO" id="GO:0000976">
    <property type="term" value="F:transcription cis-regulatory region binding"/>
    <property type="evidence" value="ECO:0007669"/>
    <property type="project" value="TreeGrafter"/>
</dbReference>
<dbReference type="CDD" id="cd06267">
    <property type="entry name" value="PBP1_LacI_sugar_binding-like"/>
    <property type="match status" value="1"/>
</dbReference>
<dbReference type="InterPro" id="IPR010982">
    <property type="entry name" value="Lambda_DNA-bd_dom_sf"/>
</dbReference>
<keyword evidence="1" id="KW-0805">Transcription regulation</keyword>
<keyword evidence="2" id="KW-0238">DNA-binding</keyword>
<evidence type="ECO:0000256" key="3">
    <source>
        <dbReference type="ARBA" id="ARBA00023163"/>
    </source>
</evidence>
<evidence type="ECO:0000313" key="5">
    <source>
        <dbReference type="EMBL" id="RIX99668.1"/>
    </source>
</evidence>
<comment type="caution">
    <text evidence="5">The sequence shown here is derived from an EMBL/GenBank/DDBJ whole genome shotgun (WGS) entry which is preliminary data.</text>
</comment>
<dbReference type="InterPro" id="IPR046335">
    <property type="entry name" value="LacI/GalR-like_sensor"/>
</dbReference>
<name>A0A3A1WR96_9HYPH</name>
<evidence type="ECO:0000256" key="1">
    <source>
        <dbReference type="ARBA" id="ARBA00023015"/>
    </source>
</evidence>
<keyword evidence="6" id="KW-1185">Reference proteome</keyword>
<dbReference type="PANTHER" id="PTHR30146">
    <property type="entry name" value="LACI-RELATED TRANSCRIPTIONAL REPRESSOR"/>
    <property type="match status" value="1"/>
</dbReference>
<dbReference type="InterPro" id="IPR000843">
    <property type="entry name" value="HTH_LacI"/>
</dbReference>
<organism evidence="5 6">
    <name type="scientific">Aureimonas flava</name>
    <dbReference type="NCBI Taxonomy" id="2320271"/>
    <lineage>
        <taxon>Bacteria</taxon>
        <taxon>Pseudomonadati</taxon>
        <taxon>Pseudomonadota</taxon>
        <taxon>Alphaproteobacteria</taxon>
        <taxon>Hyphomicrobiales</taxon>
        <taxon>Aurantimonadaceae</taxon>
        <taxon>Aureimonas</taxon>
    </lineage>
</organism>
<dbReference type="AlphaFoldDB" id="A0A3A1WR96"/>
<feature type="domain" description="HTH lacI-type" evidence="4">
    <location>
        <begin position="43"/>
        <end position="97"/>
    </location>
</feature>
<dbReference type="SMART" id="SM00354">
    <property type="entry name" value="HTH_LACI"/>
    <property type="match status" value="1"/>
</dbReference>
<protein>
    <submittedName>
        <fullName evidence="5">LacI family transcriptional regulator</fullName>
    </submittedName>
</protein>
<dbReference type="PROSITE" id="PS00356">
    <property type="entry name" value="HTH_LACI_1"/>
    <property type="match status" value="1"/>
</dbReference>